<dbReference type="GeneID" id="33570904"/>
<dbReference type="Proteomes" id="UP000193648">
    <property type="component" value="Unassembled WGS sequence"/>
</dbReference>
<evidence type="ECO:0000313" key="3">
    <source>
        <dbReference type="Proteomes" id="UP000193648"/>
    </source>
</evidence>
<accession>A0A1Y2GHU5</accession>
<evidence type="ECO:0000313" key="2">
    <source>
        <dbReference type="EMBL" id="ORZ07976.1"/>
    </source>
</evidence>
<dbReference type="EMBL" id="MCFF01000039">
    <property type="protein sequence ID" value="ORZ07976.1"/>
    <property type="molecule type" value="Genomic_DNA"/>
</dbReference>
<feature type="region of interest" description="Disordered" evidence="1">
    <location>
        <begin position="157"/>
        <end position="178"/>
    </location>
</feature>
<dbReference type="InParanoid" id="A0A1Y2GHU5"/>
<organism evidence="2 3">
    <name type="scientific">Lobosporangium transversale</name>
    <dbReference type="NCBI Taxonomy" id="64571"/>
    <lineage>
        <taxon>Eukaryota</taxon>
        <taxon>Fungi</taxon>
        <taxon>Fungi incertae sedis</taxon>
        <taxon>Mucoromycota</taxon>
        <taxon>Mortierellomycotina</taxon>
        <taxon>Mortierellomycetes</taxon>
        <taxon>Mortierellales</taxon>
        <taxon>Mortierellaceae</taxon>
        <taxon>Lobosporangium</taxon>
    </lineage>
</organism>
<dbReference type="RefSeq" id="XP_021878210.1">
    <property type="nucleotide sequence ID" value="XM_022029061.1"/>
</dbReference>
<dbReference type="AlphaFoldDB" id="A0A1Y2GHU5"/>
<comment type="caution">
    <text evidence="2">The sequence shown here is derived from an EMBL/GenBank/DDBJ whole genome shotgun (WGS) entry which is preliminary data.</text>
</comment>
<keyword evidence="3" id="KW-1185">Reference proteome</keyword>
<protein>
    <submittedName>
        <fullName evidence="2">Uncharacterized protein</fullName>
    </submittedName>
</protein>
<gene>
    <name evidence="2" type="ORF">BCR41DRAFT_399425</name>
</gene>
<proteinExistence type="predicted"/>
<name>A0A1Y2GHU5_9FUNG</name>
<sequence>MSLMTQSFFFFQCPVPNCISTIQFFVAMTGDNRHIADYHGIPIYPTARALLGLAIKRRTTIIPHLSSFVRSIQHDRFFSRISRYCNIFLAFHMFTPSSSINQDATHPVYQQQQQPLPSLYPSGTTAVEGVVALTLSKPIRVGSLSITLGGSSHLALTSDSHQNPRNLPIAKLPNSRDALPSNLEPNQIAYSFETQVPSRVLVSIMTPQGGTICQLTAELVLAKLKVVPAGIMATILSAASASVLSTSLVNNTMILNIYRSGILDHPAMLSRMLATGYIKISVTECDVAEKLTQLVVVGIRECIISTQRMDSGWLSNPSMTALISSGFSTIERIAQFNTPNLIRDPNELHSSHSCNVSTYDRIPKMECQQLKKDFENYPMDFSDVKLGSDIEIHFLRCSLFITEPPLRLGKKLAVERQISDLPVVVREIPDRVEVSERDGHILPTLTSDLISTSTSMADFILPNEDCDDNEMFTAIMRSRILPSYEDSISQPSIDSVLNGLMWLFPYQTTLLSMRLVGL</sequence>
<reference evidence="2 3" key="1">
    <citation type="submission" date="2016-07" db="EMBL/GenBank/DDBJ databases">
        <title>Pervasive Adenine N6-methylation of Active Genes in Fungi.</title>
        <authorList>
            <consortium name="DOE Joint Genome Institute"/>
            <person name="Mondo S.J."/>
            <person name="Dannebaum R.O."/>
            <person name="Kuo R.C."/>
            <person name="Labutti K."/>
            <person name="Haridas S."/>
            <person name="Kuo A."/>
            <person name="Salamov A."/>
            <person name="Ahrendt S.R."/>
            <person name="Lipzen A."/>
            <person name="Sullivan W."/>
            <person name="Andreopoulos W.B."/>
            <person name="Clum A."/>
            <person name="Lindquist E."/>
            <person name="Daum C."/>
            <person name="Ramamoorthy G.K."/>
            <person name="Gryganskyi A."/>
            <person name="Culley D."/>
            <person name="Magnuson J.K."/>
            <person name="James T.Y."/>
            <person name="O'Malley M.A."/>
            <person name="Stajich J.E."/>
            <person name="Spatafora J.W."/>
            <person name="Visel A."/>
            <person name="Grigoriev I.V."/>
        </authorList>
    </citation>
    <scope>NUCLEOTIDE SEQUENCE [LARGE SCALE GENOMIC DNA]</scope>
    <source>
        <strain evidence="2 3">NRRL 3116</strain>
    </source>
</reference>
<evidence type="ECO:0000256" key="1">
    <source>
        <dbReference type="SAM" id="MobiDB-lite"/>
    </source>
</evidence>